<dbReference type="SUPFAM" id="SSF48371">
    <property type="entry name" value="ARM repeat"/>
    <property type="match status" value="2"/>
</dbReference>
<comment type="caution">
    <text evidence="3">The sequence shown here is derived from an EMBL/GenBank/DDBJ whole genome shotgun (WGS) entry which is preliminary data.</text>
</comment>
<dbReference type="InterPro" id="IPR011989">
    <property type="entry name" value="ARM-like"/>
</dbReference>
<proteinExistence type="predicted"/>
<dbReference type="PANTHER" id="PTHR45958">
    <property type="entry name" value="RING-TYPE E3 UBIQUITIN TRANSFERASE"/>
    <property type="match status" value="1"/>
</dbReference>
<dbReference type="SMART" id="SM00185">
    <property type="entry name" value="ARM"/>
    <property type="match status" value="9"/>
</dbReference>
<dbReference type="InterPro" id="IPR052608">
    <property type="entry name" value="U-box_domain_protein"/>
</dbReference>
<keyword evidence="1" id="KW-0677">Repeat</keyword>
<keyword evidence="3" id="KW-0436">Ligase</keyword>
<dbReference type="Gene3D" id="1.25.10.10">
    <property type="entry name" value="Leucine-rich Repeat Variant"/>
    <property type="match status" value="4"/>
</dbReference>
<evidence type="ECO:0000256" key="2">
    <source>
        <dbReference type="PROSITE-ProRule" id="PRU00259"/>
    </source>
</evidence>
<dbReference type="Proteomes" id="UP001454036">
    <property type="component" value="Unassembled WGS sequence"/>
</dbReference>
<keyword evidence="4" id="KW-1185">Reference proteome</keyword>
<sequence>MKLKDKSMEMEQKNFPRLVSVSLSDQESSRSESVTELSIFIERLNPILLEIMENKKVMETPSIQKAIDSLEADIQRAKGFMERSSNIVILSPSKAVEDVAENLGRSLGLVLFACRDLPVDIRDMIGALRKQMMNVRYNLSSGVESEFMFDMDTEEEEEEEEIIEDEKEVKGVCEIVEVEEIEITWDFEDIVLQIRNGNDEELKLALSRLNELISDGSVTIKIILADNLVPVLFDRLSIKVSPQNRVVIIQILRLISSINEENAENMGLSRYLSILVKSMMREAEEQREAVGLLSKLSEFPAVRSRIGRIQGSIVILVSILNGEDQEEAAKNASKILKSLSSNTQHALNMAEAGYFKPLVHYLKEGSDMSKILMASAISKMELTNHYRISLGKDGVIEPLVNMFNKGNVEAKLSALGALQNLSCSVENISLLINSGIVTALLQLLFSVTSVLMTLREPASAILAKIAQSGSIFVKHNVAQQIVSLLNVSNPVIQCNLLDALNSIVSHPRGSKVRKKMNSCGALQLLLLFLVETTNSRIRGGALELMYNLSKDMQEGLTEHLSEAHINTLVSIISPATLQSEKKAAAAAIGILGNIPLYHKKSTDMLVNAKILPVLVSMLSSTYVIATPSMEDLAERTTGLLIRFTVPSDLKLQLLSAEQGVIPVLVKLLSSGCSIMAKCNAATCLAQLAHNSYSLGKSRKLKWFCAIPSTDAYCKIHDMYCSVRGTFCLIKACAISPLVQILQGDNREADEAILSCLLTLLHDDSWENGSNYLAQMSGVEAIIKVIASGDAESQEKALSMLEKILRIEVHRVKYGESAQGVLIDLTQNGEQKVKSGAAGLLAHLEVLQQQSSYF</sequence>
<reference evidence="3 4" key="1">
    <citation type="submission" date="2024-01" db="EMBL/GenBank/DDBJ databases">
        <title>The complete chloroplast genome sequence of Lithospermum erythrorhizon: insights into the phylogenetic relationship among Boraginaceae species and the maternal lineages of purple gromwells.</title>
        <authorList>
            <person name="Okada T."/>
            <person name="Watanabe K."/>
        </authorList>
    </citation>
    <scope>NUCLEOTIDE SEQUENCE [LARGE SCALE GENOMIC DNA]</scope>
</reference>
<dbReference type="InterPro" id="IPR016024">
    <property type="entry name" value="ARM-type_fold"/>
</dbReference>
<organism evidence="3 4">
    <name type="scientific">Lithospermum erythrorhizon</name>
    <name type="common">Purple gromwell</name>
    <name type="synonym">Lithospermum officinale var. erythrorhizon</name>
    <dbReference type="NCBI Taxonomy" id="34254"/>
    <lineage>
        <taxon>Eukaryota</taxon>
        <taxon>Viridiplantae</taxon>
        <taxon>Streptophyta</taxon>
        <taxon>Embryophyta</taxon>
        <taxon>Tracheophyta</taxon>
        <taxon>Spermatophyta</taxon>
        <taxon>Magnoliopsida</taxon>
        <taxon>eudicotyledons</taxon>
        <taxon>Gunneridae</taxon>
        <taxon>Pentapetalae</taxon>
        <taxon>asterids</taxon>
        <taxon>lamiids</taxon>
        <taxon>Boraginales</taxon>
        <taxon>Boraginaceae</taxon>
        <taxon>Boraginoideae</taxon>
        <taxon>Lithospermeae</taxon>
        <taxon>Lithospermum</taxon>
    </lineage>
</organism>
<dbReference type="PANTHER" id="PTHR45958:SF12">
    <property type="entry name" value="OS01G0948500 PROTEIN"/>
    <property type="match status" value="1"/>
</dbReference>
<dbReference type="PROSITE" id="PS50176">
    <property type="entry name" value="ARM_REPEAT"/>
    <property type="match status" value="1"/>
</dbReference>
<gene>
    <name evidence="3" type="ORF">LIER_11452</name>
</gene>
<dbReference type="EMBL" id="BAABME010002122">
    <property type="protein sequence ID" value="GAA0153139.1"/>
    <property type="molecule type" value="Genomic_DNA"/>
</dbReference>
<feature type="repeat" description="ARM" evidence="2">
    <location>
        <begin position="394"/>
        <end position="436"/>
    </location>
</feature>
<dbReference type="AlphaFoldDB" id="A0AAV3PN53"/>
<protein>
    <submittedName>
        <fullName evidence="3">Ubiquitin-protein ligase</fullName>
    </submittedName>
</protein>
<evidence type="ECO:0000313" key="3">
    <source>
        <dbReference type="EMBL" id="GAA0153139.1"/>
    </source>
</evidence>
<accession>A0AAV3PN53</accession>
<evidence type="ECO:0000256" key="1">
    <source>
        <dbReference type="ARBA" id="ARBA00022737"/>
    </source>
</evidence>
<dbReference type="GO" id="GO:0016874">
    <property type="term" value="F:ligase activity"/>
    <property type="evidence" value="ECO:0007669"/>
    <property type="project" value="UniProtKB-KW"/>
</dbReference>
<evidence type="ECO:0000313" key="4">
    <source>
        <dbReference type="Proteomes" id="UP001454036"/>
    </source>
</evidence>
<name>A0AAV3PN53_LITER</name>
<dbReference type="InterPro" id="IPR000225">
    <property type="entry name" value="Armadillo"/>
</dbReference>